<keyword evidence="2" id="KW-1185">Reference proteome</keyword>
<sequence length="114" mass="12782">MPNSVTEEHWRTLIANKLHTMTAGISNRVDDSHMMKEFLYFRTAQSGAKAGIGDNVDMACVGRPYFSTRNSRVSIGPADITAGDLVCAFFWANSMYHSPVPIGLWWGRKSLEER</sequence>
<dbReference type="InParanoid" id="A0A2J6TCK2"/>
<dbReference type="AlphaFoldDB" id="A0A2J6TCK2"/>
<name>A0A2J6TCK2_9HELO</name>
<proteinExistence type="predicted"/>
<dbReference type="RefSeq" id="XP_024737653.1">
    <property type="nucleotide sequence ID" value="XM_024883032.1"/>
</dbReference>
<protein>
    <submittedName>
        <fullName evidence="1">Uncharacterized protein</fullName>
    </submittedName>
</protein>
<dbReference type="Proteomes" id="UP000235371">
    <property type="component" value="Unassembled WGS sequence"/>
</dbReference>
<organism evidence="1 2">
    <name type="scientific">Hyaloscypha bicolor E</name>
    <dbReference type="NCBI Taxonomy" id="1095630"/>
    <lineage>
        <taxon>Eukaryota</taxon>
        <taxon>Fungi</taxon>
        <taxon>Dikarya</taxon>
        <taxon>Ascomycota</taxon>
        <taxon>Pezizomycotina</taxon>
        <taxon>Leotiomycetes</taxon>
        <taxon>Helotiales</taxon>
        <taxon>Hyaloscyphaceae</taxon>
        <taxon>Hyaloscypha</taxon>
        <taxon>Hyaloscypha bicolor</taxon>
    </lineage>
</organism>
<dbReference type="GeneID" id="36591109"/>
<reference evidence="1 2" key="1">
    <citation type="submission" date="2016-04" db="EMBL/GenBank/DDBJ databases">
        <title>A degradative enzymes factory behind the ericoid mycorrhizal symbiosis.</title>
        <authorList>
            <consortium name="DOE Joint Genome Institute"/>
            <person name="Martino E."/>
            <person name="Morin E."/>
            <person name="Grelet G."/>
            <person name="Kuo A."/>
            <person name="Kohler A."/>
            <person name="Daghino S."/>
            <person name="Barry K."/>
            <person name="Choi C."/>
            <person name="Cichocki N."/>
            <person name="Clum A."/>
            <person name="Copeland A."/>
            <person name="Hainaut M."/>
            <person name="Haridas S."/>
            <person name="Labutti K."/>
            <person name="Lindquist E."/>
            <person name="Lipzen A."/>
            <person name="Khouja H.-R."/>
            <person name="Murat C."/>
            <person name="Ohm R."/>
            <person name="Olson A."/>
            <person name="Spatafora J."/>
            <person name="Veneault-Fourrey C."/>
            <person name="Henrissat B."/>
            <person name="Grigoriev I."/>
            <person name="Martin F."/>
            <person name="Perotto S."/>
        </authorList>
    </citation>
    <scope>NUCLEOTIDE SEQUENCE [LARGE SCALE GENOMIC DNA]</scope>
    <source>
        <strain evidence="1 2">E</strain>
    </source>
</reference>
<evidence type="ECO:0000313" key="1">
    <source>
        <dbReference type="EMBL" id="PMD60749.1"/>
    </source>
</evidence>
<gene>
    <name evidence="1" type="ORF">K444DRAFT_629230</name>
</gene>
<accession>A0A2J6TCK2</accession>
<evidence type="ECO:0000313" key="2">
    <source>
        <dbReference type="Proteomes" id="UP000235371"/>
    </source>
</evidence>
<dbReference type="EMBL" id="KZ613788">
    <property type="protein sequence ID" value="PMD60749.1"/>
    <property type="molecule type" value="Genomic_DNA"/>
</dbReference>